<organism evidence="1 2">
    <name type="scientific">Purpureocillium lilacinum</name>
    <name type="common">Paecilomyces lilacinus</name>
    <dbReference type="NCBI Taxonomy" id="33203"/>
    <lineage>
        <taxon>Eukaryota</taxon>
        <taxon>Fungi</taxon>
        <taxon>Dikarya</taxon>
        <taxon>Ascomycota</taxon>
        <taxon>Pezizomycotina</taxon>
        <taxon>Sordariomycetes</taxon>
        <taxon>Hypocreomycetidae</taxon>
        <taxon>Hypocreales</taxon>
        <taxon>Ophiocordycipitaceae</taxon>
        <taxon>Purpureocillium</taxon>
    </lineage>
</organism>
<evidence type="ECO:0000313" key="1">
    <source>
        <dbReference type="EMBL" id="KAL3959442.1"/>
    </source>
</evidence>
<comment type="caution">
    <text evidence="1">The sequence shown here is derived from an EMBL/GenBank/DDBJ whole genome shotgun (WGS) entry which is preliminary data.</text>
</comment>
<proteinExistence type="predicted"/>
<keyword evidence="2" id="KW-1185">Reference proteome</keyword>
<gene>
    <name evidence="1" type="ORF">ACCO45_004559</name>
</gene>
<dbReference type="EMBL" id="JBGNUJ010000004">
    <property type="protein sequence ID" value="KAL3959442.1"/>
    <property type="molecule type" value="Genomic_DNA"/>
</dbReference>
<accession>A0ACC4DTM7</accession>
<name>A0ACC4DTM7_PURLI</name>
<reference evidence="1" key="1">
    <citation type="submission" date="2024-12" db="EMBL/GenBank/DDBJ databases">
        <title>Comparative genomics and development of molecular markers within Purpureocillium lilacinum and among Purpureocillium species.</title>
        <authorList>
            <person name="Yeh Z.-Y."/>
            <person name="Ni N.-T."/>
            <person name="Lo P.-H."/>
            <person name="Mushyakhwo K."/>
            <person name="Lin C.-F."/>
            <person name="Nai Y.-S."/>
        </authorList>
    </citation>
    <scope>NUCLEOTIDE SEQUENCE</scope>
    <source>
        <strain evidence="1">NCHU-NPUST-175</strain>
    </source>
</reference>
<dbReference type="Proteomes" id="UP001638806">
    <property type="component" value="Unassembled WGS sequence"/>
</dbReference>
<protein>
    <submittedName>
        <fullName evidence="1">Uncharacterized protein</fullName>
    </submittedName>
</protein>
<sequence>MTGSEGPRNEGATRVGPKTVRWRENGEGVETLMPLLQDLYWKSVEKEIRGLIPALTELMLCAPNPTPVEVIPAWPAPERLNQFAKAWSYVHLSDEDRKSILAEYDSWCKEQHINTKPLIEARARKMLQAMGWLDINFVHQYRQPFYPSMMGLPKVEEIERGTVFRALHCSQCGECIRTHFFECAKGCLDSQELSQKLL</sequence>
<evidence type="ECO:0000313" key="2">
    <source>
        <dbReference type="Proteomes" id="UP001638806"/>
    </source>
</evidence>